<reference evidence="2 3" key="1">
    <citation type="submission" date="2019-02" db="EMBL/GenBank/DDBJ databases">
        <title>Deep-cultivation of Planctomycetes and their phenomic and genomic characterization uncovers novel biology.</title>
        <authorList>
            <person name="Wiegand S."/>
            <person name="Jogler M."/>
            <person name="Boedeker C."/>
            <person name="Pinto D."/>
            <person name="Vollmers J."/>
            <person name="Rivas-Marin E."/>
            <person name="Kohn T."/>
            <person name="Peeters S.H."/>
            <person name="Heuer A."/>
            <person name="Rast P."/>
            <person name="Oberbeckmann S."/>
            <person name="Bunk B."/>
            <person name="Jeske O."/>
            <person name="Meyerdierks A."/>
            <person name="Storesund J.E."/>
            <person name="Kallscheuer N."/>
            <person name="Luecker S."/>
            <person name="Lage O.M."/>
            <person name="Pohl T."/>
            <person name="Merkel B.J."/>
            <person name="Hornburger P."/>
            <person name="Mueller R.-W."/>
            <person name="Bruemmer F."/>
            <person name="Labrenz M."/>
            <person name="Spormann A.M."/>
            <person name="Op den Camp H."/>
            <person name="Overmann J."/>
            <person name="Amann R."/>
            <person name="Jetten M.S.M."/>
            <person name="Mascher T."/>
            <person name="Medema M.H."/>
            <person name="Devos D.P."/>
            <person name="Kaster A.-K."/>
            <person name="Ovreas L."/>
            <person name="Rohde M."/>
            <person name="Galperin M.Y."/>
            <person name="Jogler C."/>
        </authorList>
    </citation>
    <scope>NUCLEOTIDE SEQUENCE [LARGE SCALE GENOMIC DNA]</scope>
    <source>
        <strain evidence="2 3">HG15A2</strain>
    </source>
</reference>
<accession>A0A517MTC3</accession>
<evidence type="ECO:0000313" key="3">
    <source>
        <dbReference type="Proteomes" id="UP000319852"/>
    </source>
</evidence>
<gene>
    <name evidence="2" type="ORF">HG15A2_14140</name>
</gene>
<keyword evidence="3" id="KW-1185">Reference proteome</keyword>
<dbReference type="Proteomes" id="UP000319852">
    <property type="component" value="Chromosome"/>
</dbReference>
<feature type="region of interest" description="Disordered" evidence="1">
    <location>
        <begin position="35"/>
        <end position="57"/>
    </location>
</feature>
<protein>
    <submittedName>
        <fullName evidence="2">Uncharacterized protein</fullName>
    </submittedName>
</protein>
<evidence type="ECO:0000256" key="1">
    <source>
        <dbReference type="SAM" id="MobiDB-lite"/>
    </source>
</evidence>
<dbReference type="KEGG" id="amob:HG15A2_14140"/>
<organism evidence="2 3">
    <name type="scientific">Adhaeretor mobilis</name>
    <dbReference type="NCBI Taxonomy" id="1930276"/>
    <lineage>
        <taxon>Bacteria</taxon>
        <taxon>Pseudomonadati</taxon>
        <taxon>Planctomycetota</taxon>
        <taxon>Planctomycetia</taxon>
        <taxon>Pirellulales</taxon>
        <taxon>Lacipirellulaceae</taxon>
        <taxon>Adhaeretor</taxon>
    </lineage>
</organism>
<dbReference type="EMBL" id="CP036263">
    <property type="protein sequence ID" value="QDS98141.1"/>
    <property type="molecule type" value="Genomic_DNA"/>
</dbReference>
<proteinExistence type="predicted"/>
<feature type="compositionally biased region" description="Basic and acidic residues" evidence="1">
    <location>
        <begin position="35"/>
        <end position="45"/>
    </location>
</feature>
<sequence length="57" mass="6340">MSSQALGHSRCNYWGTYWFPHPIKGISGTPFVRYADGDRRGRTGSDGKQLGNSRPIV</sequence>
<name>A0A517MTC3_9BACT</name>
<dbReference type="AlphaFoldDB" id="A0A517MTC3"/>
<evidence type="ECO:0000313" key="2">
    <source>
        <dbReference type="EMBL" id="QDS98141.1"/>
    </source>
</evidence>